<dbReference type="InterPro" id="IPR039776">
    <property type="entry name" value="Pds5"/>
</dbReference>
<evidence type="ECO:0000313" key="4">
    <source>
        <dbReference type="Proteomes" id="UP000824469"/>
    </source>
</evidence>
<evidence type="ECO:0000256" key="2">
    <source>
        <dbReference type="ARBA" id="ARBA00023242"/>
    </source>
</evidence>
<dbReference type="PANTHER" id="PTHR12663">
    <property type="entry name" value="ANDROGEN INDUCED INHIBITOR OF PROLIFERATION AS3 / PDS5-RELATED"/>
    <property type="match status" value="1"/>
</dbReference>
<gene>
    <name evidence="3" type="ORF">KI387_030382</name>
</gene>
<accession>A0AA38CE39</accession>
<sequence>MFAAMNPLVTHLARSNLLRHDEMDARLLVVTCISEVTRITAPNLPYDDTTMEEVYELMIENFQKLWDTSNPYFDKRVKILENMAKVRSCIPMLDLDFDDLIFHMFEVFFVVPREDHSQNIMVAMQTIMSLMLNEYEDPPQPLLSILVEGLGQEKHCITHTLAKRVGDQCSSKAETCIQ</sequence>
<dbReference type="GO" id="GO:0007064">
    <property type="term" value="P:mitotic sister chromatid cohesion"/>
    <property type="evidence" value="ECO:0007669"/>
    <property type="project" value="InterPro"/>
</dbReference>
<name>A0AA38CE39_TAXCH</name>
<dbReference type="AlphaFoldDB" id="A0AA38CE39"/>
<dbReference type="GO" id="GO:0006281">
    <property type="term" value="P:DNA repair"/>
    <property type="evidence" value="ECO:0007669"/>
    <property type="project" value="TreeGrafter"/>
</dbReference>
<dbReference type="Proteomes" id="UP000824469">
    <property type="component" value="Unassembled WGS sequence"/>
</dbReference>
<dbReference type="GO" id="GO:0000785">
    <property type="term" value="C:chromatin"/>
    <property type="evidence" value="ECO:0007669"/>
    <property type="project" value="TreeGrafter"/>
</dbReference>
<evidence type="ECO:0000313" key="3">
    <source>
        <dbReference type="EMBL" id="KAH9298700.1"/>
    </source>
</evidence>
<feature type="non-terminal residue" evidence="3">
    <location>
        <position position="178"/>
    </location>
</feature>
<comment type="subcellular location">
    <subcellularLocation>
        <location evidence="1">Nucleus</location>
    </subcellularLocation>
</comment>
<organism evidence="3 4">
    <name type="scientific">Taxus chinensis</name>
    <name type="common">Chinese yew</name>
    <name type="synonym">Taxus wallichiana var. chinensis</name>
    <dbReference type="NCBI Taxonomy" id="29808"/>
    <lineage>
        <taxon>Eukaryota</taxon>
        <taxon>Viridiplantae</taxon>
        <taxon>Streptophyta</taxon>
        <taxon>Embryophyta</taxon>
        <taxon>Tracheophyta</taxon>
        <taxon>Spermatophyta</taxon>
        <taxon>Pinopsida</taxon>
        <taxon>Pinidae</taxon>
        <taxon>Conifers II</taxon>
        <taxon>Cupressales</taxon>
        <taxon>Taxaceae</taxon>
        <taxon>Taxus</taxon>
    </lineage>
</organism>
<reference evidence="3 4" key="1">
    <citation type="journal article" date="2021" name="Nat. Plants">
        <title>The Taxus genome provides insights into paclitaxel biosynthesis.</title>
        <authorList>
            <person name="Xiong X."/>
            <person name="Gou J."/>
            <person name="Liao Q."/>
            <person name="Li Y."/>
            <person name="Zhou Q."/>
            <person name="Bi G."/>
            <person name="Li C."/>
            <person name="Du R."/>
            <person name="Wang X."/>
            <person name="Sun T."/>
            <person name="Guo L."/>
            <person name="Liang H."/>
            <person name="Lu P."/>
            <person name="Wu Y."/>
            <person name="Zhang Z."/>
            <person name="Ro D.K."/>
            <person name="Shang Y."/>
            <person name="Huang S."/>
            <person name="Yan J."/>
        </authorList>
    </citation>
    <scope>NUCLEOTIDE SEQUENCE [LARGE SCALE GENOMIC DNA]</scope>
    <source>
        <strain evidence="3">Ta-2019</strain>
    </source>
</reference>
<evidence type="ECO:0000256" key="1">
    <source>
        <dbReference type="ARBA" id="ARBA00004123"/>
    </source>
</evidence>
<dbReference type="EMBL" id="JAHRHJ020000010">
    <property type="protein sequence ID" value="KAH9298700.1"/>
    <property type="molecule type" value="Genomic_DNA"/>
</dbReference>
<dbReference type="PANTHER" id="PTHR12663:SF0">
    <property type="entry name" value="PRECOCIOUS DISSOCIATION OF SISTERS 5, ISOFORM A"/>
    <property type="match status" value="1"/>
</dbReference>
<dbReference type="Pfam" id="PF20168">
    <property type="entry name" value="PDS5"/>
    <property type="match status" value="1"/>
</dbReference>
<protein>
    <submittedName>
        <fullName evidence="3">Uncharacterized protein</fullName>
    </submittedName>
</protein>
<keyword evidence="4" id="KW-1185">Reference proteome</keyword>
<comment type="caution">
    <text evidence="3">The sequence shown here is derived from an EMBL/GenBank/DDBJ whole genome shotgun (WGS) entry which is preliminary data.</text>
</comment>
<dbReference type="GO" id="GO:0005634">
    <property type="term" value="C:nucleus"/>
    <property type="evidence" value="ECO:0007669"/>
    <property type="project" value="UniProtKB-SubCell"/>
</dbReference>
<proteinExistence type="predicted"/>
<dbReference type="OMA" id="HCITHTL"/>
<keyword evidence="2" id="KW-0539">Nucleus</keyword>